<evidence type="ECO:0000313" key="1">
    <source>
        <dbReference type="EMBL" id="CAB4882637.1"/>
    </source>
</evidence>
<reference evidence="1" key="1">
    <citation type="submission" date="2020-05" db="EMBL/GenBank/DDBJ databases">
        <authorList>
            <person name="Chiriac C."/>
            <person name="Salcher M."/>
            <person name="Ghai R."/>
            <person name="Kavagutti S V."/>
        </authorList>
    </citation>
    <scope>NUCLEOTIDE SEQUENCE</scope>
</reference>
<accession>A0A6J7EGZ1</accession>
<gene>
    <name evidence="1" type="ORF">UFOPK3423_01503</name>
</gene>
<name>A0A6J7EGZ1_9ZZZZ</name>
<sequence length="29" mass="2925">MGRAIDEDQAFFAGALAGGTALADLTEGR</sequence>
<proteinExistence type="predicted"/>
<dbReference type="EMBL" id="CAFBLQ010000211">
    <property type="protein sequence ID" value="CAB4882637.1"/>
    <property type="molecule type" value="Genomic_DNA"/>
</dbReference>
<protein>
    <submittedName>
        <fullName evidence="1">Unannotated protein</fullName>
    </submittedName>
</protein>
<dbReference type="AlphaFoldDB" id="A0A6J7EGZ1"/>
<organism evidence="1">
    <name type="scientific">freshwater metagenome</name>
    <dbReference type="NCBI Taxonomy" id="449393"/>
    <lineage>
        <taxon>unclassified sequences</taxon>
        <taxon>metagenomes</taxon>
        <taxon>ecological metagenomes</taxon>
    </lineage>
</organism>